<feature type="domain" description="CobB/CobQ-like glutamine amidotransferase" evidence="2">
    <location>
        <begin position="29"/>
        <end position="190"/>
    </location>
</feature>
<proteinExistence type="predicted"/>
<evidence type="ECO:0000313" key="4">
    <source>
        <dbReference type="Proteomes" id="UP000297454"/>
    </source>
</evidence>
<dbReference type="RefSeq" id="WP_134743843.1">
    <property type="nucleotide sequence ID" value="NZ_JBFNFK010000003.1"/>
</dbReference>
<dbReference type="Proteomes" id="UP000297454">
    <property type="component" value="Unassembled WGS sequence"/>
</dbReference>
<dbReference type="InterPro" id="IPR011698">
    <property type="entry name" value="GATase_3"/>
</dbReference>
<comment type="caution">
    <text evidence="3">The sequence shown here is derived from an EMBL/GenBank/DDBJ whole genome shotgun (WGS) entry which is preliminary data.</text>
</comment>
<dbReference type="Pfam" id="PF07685">
    <property type="entry name" value="GATase_3"/>
    <property type="match status" value="1"/>
</dbReference>
<dbReference type="EMBL" id="SCFR01000003">
    <property type="protein sequence ID" value="TFF67334.1"/>
    <property type="molecule type" value="Genomic_DNA"/>
</dbReference>
<accession>A0A4R9C2P3</accession>
<reference evidence="3 4" key="1">
    <citation type="submission" date="2019-01" db="EMBL/GenBank/DDBJ databases">
        <title>Draft Genome Sequences of Helcococcus ovis Strains Isolated from the Uterus and Vagina of Dairy Cows with Metritis.</title>
        <authorList>
            <person name="Cunha F."/>
            <person name="Jeon S.J."/>
            <person name="Kutzer P."/>
            <person name="Galvao K.N."/>
        </authorList>
    </citation>
    <scope>NUCLEOTIDE SEQUENCE [LARGE SCALE GENOMIC DNA]</scope>
    <source>
        <strain evidence="3 4">KG-37</strain>
    </source>
</reference>
<dbReference type="GO" id="GO:0003824">
    <property type="term" value="F:catalytic activity"/>
    <property type="evidence" value="ECO:0007669"/>
    <property type="project" value="InterPro"/>
</dbReference>
<dbReference type="AlphaFoldDB" id="A0A4R9C2P3"/>
<evidence type="ECO:0000259" key="2">
    <source>
        <dbReference type="Pfam" id="PF07685"/>
    </source>
</evidence>
<protein>
    <recommendedName>
        <fullName evidence="2">CobB/CobQ-like glutamine amidotransferase domain-containing protein</fullName>
    </recommendedName>
</protein>
<keyword evidence="1" id="KW-0315">Glutamine amidotransferase</keyword>
<keyword evidence="4" id="KW-1185">Reference proteome</keyword>
<organism evidence="3 4">
    <name type="scientific">Helcococcus ovis</name>
    <dbReference type="NCBI Taxonomy" id="72026"/>
    <lineage>
        <taxon>Bacteria</taxon>
        <taxon>Bacillati</taxon>
        <taxon>Bacillota</taxon>
        <taxon>Tissierellia</taxon>
        <taxon>Tissierellales</taxon>
        <taxon>Peptoniphilaceae</taxon>
        <taxon>Helcococcus</taxon>
    </lineage>
</organism>
<gene>
    <name evidence="3" type="ORF">EQF91_01545</name>
</gene>
<sequence>MKIEVLYPDIANLFGEMGHIDFIRNIFPYAQLVKTHITEKPRFLTEKIDLIYLGPMAEKYQEQIIEKWLPYKAKINEKIEEGNIFLFIGNAMEVLFEYIEKDNGEKINGLGIFSYYAKRQMMSRINSLYHGKYKNDIEIIGFKTQFTYAHPIKANVPYLFETIRGLGMDKETKNEGIHYKNFYGTYLIGPLLVMNPDFTIDFMKNFVENPKLEYYKEMKEAFNIRLEEFKDSKTTL</sequence>
<evidence type="ECO:0000313" key="3">
    <source>
        <dbReference type="EMBL" id="TFF67334.1"/>
    </source>
</evidence>
<evidence type="ECO:0000256" key="1">
    <source>
        <dbReference type="ARBA" id="ARBA00022962"/>
    </source>
</evidence>
<name>A0A4R9C2P3_9FIRM</name>